<feature type="transmembrane region" description="Helical" evidence="1">
    <location>
        <begin position="59"/>
        <end position="82"/>
    </location>
</feature>
<evidence type="ECO:0000256" key="1">
    <source>
        <dbReference type="SAM" id="Phobius"/>
    </source>
</evidence>
<reference evidence="2 3" key="1">
    <citation type="submission" date="2021-12" db="EMBL/GenBank/DDBJ databases">
        <title>Genome sequence of Kibdelosporangium philippinense ATCC 49844.</title>
        <authorList>
            <person name="Fedorov E.A."/>
            <person name="Omeragic M."/>
            <person name="Shalygina K.F."/>
            <person name="Maclea K.S."/>
        </authorList>
    </citation>
    <scope>NUCLEOTIDE SEQUENCE [LARGE SCALE GENOMIC DNA]</scope>
    <source>
        <strain evidence="2 3">ATCC 49844</strain>
    </source>
</reference>
<keyword evidence="1" id="KW-1133">Transmembrane helix</keyword>
<dbReference type="RefSeq" id="WP_233722329.1">
    <property type="nucleotide sequence ID" value="NZ_JAJVCN010000001.1"/>
</dbReference>
<keyword evidence="3" id="KW-1185">Reference proteome</keyword>
<sequence length="210" mass="22288">MAAFAWHDPVVAVFAAAPVLIWCLGVARSKQTGLVIGVIQVLIAAWVLVPRALGISGSAVPSILEVCLFLPLVSVLIWIVGVRQERSNVVAPVFGFAALFVAGVLMTGVVVLDYAEGNTGAEGVWPPGPSGLRMVELEPGCGSGGCTRTVEATGDHAAQRMHDFLDSRGFTTPSEYKDWMCRHTGIVLTYKVCAVVEEKSPTTAHLSWSI</sequence>
<feature type="transmembrane region" description="Helical" evidence="1">
    <location>
        <begin position="6"/>
        <end position="27"/>
    </location>
</feature>
<keyword evidence="1" id="KW-0812">Transmembrane</keyword>
<protein>
    <submittedName>
        <fullName evidence="2">Uncharacterized protein</fullName>
    </submittedName>
</protein>
<proteinExistence type="predicted"/>
<comment type="caution">
    <text evidence="2">The sequence shown here is derived from an EMBL/GenBank/DDBJ whole genome shotgun (WGS) entry which is preliminary data.</text>
</comment>
<dbReference type="EMBL" id="JAJVCN010000001">
    <property type="protein sequence ID" value="MCE7001245.1"/>
    <property type="molecule type" value="Genomic_DNA"/>
</dbReference>
<evidence type="ECO:0000313" key="2">
    <source>
        <dbReference type="EMBL" id="MCE7001245.1"/>
    </source>
</evidence>
<feature type="transmembrane region" description="Helical" evidence="1">
    <location>
        <begin position="34"/>
        <end position="53"/>
    </location>
</feature>
<keyword evidence="1" id="KW-0472">Membrane</keyword>
<dbReference type="Proteomes" id="UP001521150">
    <property type="component" value="Unassembled WGS sequence"/>
</dbReference>
<evidence type="ECO:0000313" key="3">
    <source>
        <dbReference type="Proteomes" id="UP001521150"/>
    </source>
</evidence>
<gene>
    <name evidence="2" type="ORF">LWC34_00080</name>
</gene>
<name>A0ABS8Z0I7_9PSEU</name>
<feature type="transmembrane region" description="Helical" evidence="1">
    <location>
        <begin position="89"/>
        <end position="112"/>
    </location>
</feature>
<accession>A0ABS8Z0I7</accession>
<organism evidence="2 3">
    <name type="scientific">Kibdelosporangium philippinense</name>
    <dbReference type="NCBI Taxonomy" id="211113"/>
    <lineage>
        <taxon>Bacteria</taxon>
        <taxon>Bacillati</taxon>
        <taxon>Actinomycetota</taxon>
        <taxon>Actinomycetes</taxon>
        <taxon>Pseudonocardiales</taxon>
        <taxon>Pseudonocardiaceae</taxon>
        <taxon>Kibdelosporangium</taxon>
    </lineage>
</organism>